<evidence type="ECO:0000313" key="4">
    <source>
        <dbReference type="Proteomes" id="UP000694392"/>
    </source>
</evidence>
<dbReference type="SUPFAM" id="SSF160696">
    <property type="entry name" value="BTG domain-like"/>
    <property type="match status" value="1"/>
</dbReference>
<dbReference type="GeneTree" id="ENSGT00950000182952"/>
<keyword evidence="4" id="KW-1185">Reference proteome</keyword>
<reference evidence="3" key="2">
    <citation type="submission" date="2025-09" db="UniProtKB">
        <authorList>
            <consortium name="Ensembl"/>
        </authorList>
    </citation>
    <scope>IDENTIFICATION</scope>
</reference>
<dbReference type="AlphaFoldDB" id="A0A8D0HAB7"/>
<dbReference type="GO" id="GO:0005634">
    <property type="term" value="C:nucleus"/>
    <property type="evidence" value="ECO:0007669"/>
    <property type="project" value="TreeGrafter"/>
</dbReference>
<dbReference type="SMART" id="SM00099">
    <property type="entry name" value="btg1"/>
    <property type="match status" value="1"/>
</dbReference>
<accession>A0A8D0HAB7</accession>
<dbReference type="PANTHER" id="PTHR22978">
    <property type="entry name" value="B-CELL TRANSLOCATION GENE"/>
    <property type="match status" value="1"/>
</dbReference>
<dbReference type="Pfam" id="PF07742">
    <property type="entry name" value="BTG"/>
    <property type="match status" value="1"/>
</dbReference>
<dbReference type="GO" id="GO:0005737">
    <property type="term" value="C:cytoplasm"/>
    <property type="evidence" value="ECO:0007669"/>
    <property type="project" value="TreeGrafter"/>
</dbReference>
<dbReference type="InterPro" id="IPR002087">
    <property type="entry name" value="Anti_prolifrtn"/>
</dbReference>
<evidence type="ECO:0000313" key="3">
    <source>
        <dbReference type="Ensembl" id="ENSSPUP00000021133.1"/>
    </source>
</evidence>
<evidence type="ECO:0000256" key="1">
    <source>
        <dbReference type="ARBA" id="ARBA00007989"/>
    </source>
</evidence>
<evidence type="ECO:0000259" key="2">
    <source>
        <dbReference type="SMART" id="SM00099"/>
    </source>
</evidence>
<name>A0A8D0HAB7_SPHPU</name>
<dbReference type="Ensembl" id="ENSSPUT00000022537.1">
    <property type="protein sequence ID" value="ENSSPUP00000021133.1"/>
    <property type="gene ID" value="ENSSPUG00000016264.1"/>
</dbReference>
<feature type="domain" description="Anti-proliferative protein" evidence="2">
    <location>
        <begin position="1"/>
        <end position="58"/>
    </location>
</feature>
<dbReference type="Gene3D" id="3.90.640.90">
    <property type="entry name" value="Anti-proliferative protein, N-terminal domain"/>
    <property type="match status" value="1"/>
</dbReference>
<dbReference type="PRINTS" id="PR00310">
    <property type="entry name" value="ANTIPRLFBTG1"/>
</dbReference>
<dbReference type="InterPro" id="IPR033332">
    <property type="entry name" value="BTG"/>
</dbReference>
<organism evidence="3 4">
    <name type="scientific">Sphenodon punctatus</name>
    <name type="common">Tuatara</name>
    <name type="synonym">Hatteria punctata</name>
    <dbReference type="NCBI Taxonomy" id="8508"/>
    <lineage>
        <taxon>Eukaryota</taxon>
        <taxon>Metazoa</taxon>
        <taxon>Chordata</taxon>
        <taxon>Craniata</taxon>
        <taxon>Vertebrata</taxon>
        <taxon>Euteleostomi</taxon>
        <taxon>Lepidosauria</taxon>
        <taxon>Sphenodontia</taxon>
        <taxon>Sphenodontidae</taxon>
        <taxon>Sphenodon</taxon>
    </lineage>
</organism>
<comment type="similarity">
    <text evidence="1">Belongs to the BTG family.</text>
</comment>
<dbReference type="PANTHER" id="PTHR22978:SF6">
    <property type="entry name" value="PROTEIN BTG3"/>
    <property type="match status" value="1"/>
</dbReference>
<dbReference type="OMA" id="CERFTRH"/>
<protein>
    <recommendedName>
        <fullName evidence="2">Anti-proliferative protein domain-containing protein</fullName>
    </recommendedName>
</protein>
<dbReference type="Proteomes" id="UP000694392">
    <property type="component" value="Unplaced"/>
</dbReference>
<dbReference type="InterPro" id="IPR036054">
    <property type="entry name" value="BTG-like_sf"/>
</dbReference>
<reference evidence="3" key="1">
    <citation type="submission" date="2025-08" db="UniProtKB">
        <authorList>
            <consortium name="Ensembl"/>
        </authorList>
    </citation>
    <scope>IDENTIFICATION</scope>
</reference>
<sequence length="58" mass="6957">MKDEVTAGVQFISRLVNRNDKLDKERLEQFGECLISILCERFTRHWYPEKPLKGQAYR</sequence>
<proteinExistence type="inferred from homology"/>